<gene>
    <name evidence="3" type="ORF">ITP53_00380</name>
</gene>
<evidence type="ECO:0000313" key="4">
    <source>
        <dbReference type="Proteomes" id="UP000605361"/>
    </source>
</evidence>
<accession>A0A931A360</accession>
<evidence type="ECO:0000256" key="2">
    <source>
        <dbReference type="SAM" id="SignalP"/>
    </source>
</evidence>
<protein>
    <submittedName>
        <fullName evidence="3">Uncharacterized protein</fullName>
    </submittedName>
</protein>
<feature type="region of interest" description="Disordered" evidence="1">
    <location>
        <begin position="31"/>
        <end position="78"/>
    </location>
</feature>
<feature type="signal peptide" evidence="2">
    <location>
        <begin position="1"/>
        <end position="29"/>
    </location>
</feature>
<comment type="caution">
    <text evidence="3">The sequence shown here is derived from an EMBL/GenBank/DDBJ whole genome shotgun (WGS) entry which is preliminary data.</text>
</comment>
<sequence length="186" mass="19121">MHQERHQERRAAWAVLAPAVMLLLAGCGAAEPDPTAASAPTSPATTAPTSPVATAPSSTPPSSPSSASPAARKPADGRRLAACSDAKCEVEVSTGDVIRFNARAMRKAGFGDLKVKSIRENKIVYTLASGGATFTQPGPDDTANVNGISLTLVRTEGKRAVIRIGAPKRGEMSVTLGPDGSMQVTT</sequence>
<evidence type="ECO:0000256" key="1">
    <source>
        <dbReference type="SAM" id="MobiDB-lite"/>
    </source>
</evidence>
<reference evidence="3" key="1">
    <citation type="submission" date="2020-11" db="EMBL/GenBank/DDBJ databases">
        <title>Whole-genome analyses of Nonomuraea sp. K274.</title>
        <authorList>
            <person name="Veyisoglu A."/>
        </authorList>
    </citation>
    <scope>NUCLEOTIDE SEQUENCE</scope>
    <source>
        <strain evidence="3">K274</strain>
    </source>
</reference>
<dbReference type="PROSITE" id="PS51257">
    <property type="entry name" value="PROKAR_LIPOPROTEIN"/>
    <property type="match status" value="1"/>
</dbReference>
<keyword evidence="4" id="KW-1185">Reference proteome</keyword>
<organism evidence="3 4">
    <name type="scientific">Nonomuraea cypriaca</name>
    <dbReference type="NCBI Taxonomy" id="1187855"/>
    <lineage>
        <taxon>Bacteria</taxon>
        <taxon>Bacillati</taxon>
        <taxon>Actinomycetota</taxon>
        <taxon>Actinomycetes</taxon>
        <taxon>Streptosporangiales</taxon>
        <taxon>Streptosporangiaceae</taxon>
        <taxon>Nonomuraea</taxon>
    </lineage>
</organism>
<dbReference type="AlphaFoldDB" id="A0A931A360"/>
<dbReference type="EMBL" id="JADOGI010000001">
    <property type="protein sequence ID" value="MBF8184228.1"/>
    <property type="molecule type" value="Genomic_DNA"/>
</dbReference>
<dbReference type="Proteomes" id="UP000605361">
    <property type="component" value="Unassembled WGS sequence"/>
</dbReference>
<proteinExistence type="predicted"/>
<feature type="compositionally biased region" description="Low complexity" evidence="1">
    <location>
        <begin position="34"/>
        <end position="57"/>
    </location>
</feature>
<feature type="chain" id="PRO_5039148208" evidence="2">
    <location>
        <begin position="30"/>
        <end position="186"/>
    </location>
</feature>
<dbReference type="RefSeq" id="WP_195893219.1">
    <property type="nucleotide sequence ID" value="NZ_JADOGI010000001.1"/>
</dbReference>
<keyword evidence="2" id="KW-0732">Signal</keyword>
<evidence type="ECO:0000313" key="3">
    <source>
        <dbReference type="EMBL" id="MBF8184228.1"/>
    </source>
</evidence>
<name>A0A931A360_9ACTN</name>